<comment type="caution">
    <text evidence="2">The sequence shown here is derived from an EMBL/GenBank/DDBJ whole genome shotgun (WGS) entry which is preliminary data.</text>
</comment>
<reference evidence="3" key="1">
    <citation type="journal article" date="2019" name="Int. J. Syst. Evol. Microbiol.">
        <title>The Global Catalogue of Microorganisms (GCM) 10K type strain sequencing project: providing services to taxonomists for standard genome sequencing and annotation.</title>
        <authorList>
            <consortium name="The Broad Institute Genomics Platform"/>
            <consortium name="The Broad Institute Genome Sequencing Center for Infectious Disease"/>
            <person name="Wu L."/>
            <person name="Ma J."/>
        </authorList>
    </citation>
    <scope>NUCLEOTIDE SEQUENCE [LARGE SCALE GENOMIC DNA]</scope>
    <source>
        <strain evidence="3">JCM 4737</strain>
    </source>
</reference>
<organism evidence="2 3">
    <name type="scientific">Streptomyces chryseus</name>
    <dbReference type="NCBI Taxonomy" id="68186"/>
    <lineage>
        <taxon>Bacteria</taxon>
        <taxon>Bacillati</taxon>
        <taxon>Actinomycetota</taxon>
        <taxon>Actinomycetes</taxon>
        <taxon>Kitasatosporales</taxon>
        <taxon>Streptomycetaceae</taxon>
        <taxon>Streptomyces</taxon>
    </lineage>
</organism>
<dbReference type="EMBL" id="BMVO01000022">
    <property type="protein sequence ID" value="GHB22529.1"/>
    <property type="molecule type" value="Genomic_DNA"/>
</dbReference>
<proteinExistence type="predicted"/>
<protein>
    <recommendedName>
        <fullName evidence="1">CD-NTase-associated protein 12/Pycsar effector protein TIR domain-containing protein</fullName>
    </recommendedName>
</protein>
<sequence>MPTTAEDGRGVDRRRVFVIHGRNDRARRGLFEFLRAIGLDPIEWSEAGRMTGKGSPYIGEILDAAFGSAQAVVVLQTPDDVTYLHESLTHPDDPECNPQMQPRPNVLFEAGMAMGRDADRTVIVELGQVKVFSDIHGRHVVRLDNSVKKRQDLATRLETAGCAVRLTGTDWHEAGDLTPPVPPGGGLPMGRKLPSSQAAGTPRLKARYIDNGRNKIDAVEITNHGPGDVYELNVDADAEVGLITRNADEFPVPKLPEGKSVRVGRMSSDSLASRSNSYFTITITAKTVDGTPIEIDEFVSGA</sequence>
<keyword evidence="3" id="KW-1185">Reference proteome</keyword>
<dbReference type="Pfam" id="PF10137">
    <property type="entry name" value="CAP12-PCTIR_TIR"/>
    <property type="match status" value="1"/>
</dbReference>
<dbReference type="Proteomes" id="UP000599437">
    <property type="component" value="Unassembled WGS sequence"/>
</dbReference>
<evidence type="ECO:0000259" key="1">
    <source>
        <dbReference type="Pfam" id="PF10137"/>
    </source>
</evidence>
<evidence type="ECO:0000313" key="2">
    <source>
        <dbReference type="EMBL" id="GHB22529.1"/>
    </source>
</evidence>
<name>A0ABQ3E0N1_9ACTN</name>
<gene>
    <name evidence="2" type="ORF">GCM10010346_52770</name>
</gene>
<evidence type="ECO:0000313" key="3">
    <source>
        <dbReference type="Proteomes" id="UP000599437"/>
    </source>
</evidence>
<feature type="domain" description="CD-NTase-associated protein 12/Pycsar effector protein TIR" evidence="1">
    <location>
        <begin position="15"/>
        <end position="144"/>
    </location>
</feature>
<dbReference type="RefSeq" id="WP_170198412.1">
    <property type="nucleotide sequence ID" value="NZ_BMVO01000022.1"/>
</dbReference>
<dbReference type="InterPro" id="IPR019302">
    <property type="entry name" value="CAP12/PCTIR_TIR_dom"/>
</dbReference>
<accession>A0ABQ3E0N1</accession>